<feature type="domain" description="Glycoside hydrolase 123 catalytic" evidence="1">
    <location>
        <begin position="172"/>
        <end position="509"/>
    </location>
</feature>
<dbReference type="Proteomes" id="UP000664832">
    <property type="component" value="Unassembled WGS sequence"/>
</dbReference>
<dbReference type="InterPro" id="IPR025150">
    <property type="entry name" value="GH123_cat"/>
</dbReference>
<gene>
    <name evidence="2" type="ORF">JZO71_01935</name>
</gene>
<keyword evidence="3" id="KW-1185">Reference proteome</keyword>
<organism evidence="2 3">
    <name type="scientific">Candidatus Enterococcus courvalinii</name>
    <dbReference type="NCBI Taxonomy" id="2815329"/>
    <lineage>
        <taxon>Bacteria</taxon>
        <taxon>Bacillati</taxon>
        <taxon>Bacillota</taxon>
        <taxon>Bacilli</taxon>
        <taxon>Lactobacillales</taxon>
        <taxon>Enterococcaceae</taxon>
        <taxon>Enterococcus</taxon>
    </lineage>
</organism>
<name>A0ABS3HX94_9ENTE</name>
<evidence type="ECO:0000313" key="3">
    <source>
        <dbReference type="Proteomes" id="UP000664832"/>
    </source>
</evidence>
<dbReference type="EMBL" id="JAFLWI010000002">
    <property type="protein sequence ID" value="MBO0481079.1"/>
    <property type="molecule type" value="Genomic_DNA"/>
</dbReference>
<protein>
    <submittedName>
        <fullName evidence="2">DUF4091 domain-containing protein</fullName>
    </submittedName>
</protein>
<evidence type="ECO:0000313" key="2">
    <source>
        <dbReference type="EMBL" id="MBO0481079.1"/>
    </source>
</evidence>
<sequence length="575" mass="66759">MKCLIVPESYKASTKLSQNHPHQLEKVSGFRNQCAAFQILLYDGKKNQFSLDHQFAIPDEIEIPMYRVSIETTLPYEAQFVDYYMGKDEIAYADKLLEERAHTFSGDRYAPIYVEIPLSKDLASGSYSIDFSIYRSFINQEEQLILQKSVELTVSDFVFPDCPQEEFKLDLWQQPSNLARTFQVPLWGGAHFELIDKMAKLLSEIGQKSVTVIAGEIPWKGWFNYIVKDYPANLYEYSMIPIRKDQTGKLLCDFSILDRYLACFADYGINQEINLFGLLGVWNPPYFPVNKRFEHTEKLVLRYFDESTKRIAFIEQKADFTSYLEQLVTHLKELGVWGKTYFNADEPKKHEIHQFMTALQELKAIEPTIKTKVAFDKEEVLHSLLPVIDYPVTSFYCTCQNYQELTKKFPGKTQYYVCNYPSKPNTFLHSPLLETRVQGVLAYFFKTDGLLRWALNCWPTNARTDIRYNTAALPIGDNCLIYPGNNGHLLLSLRYKQLKRGIEDFWLLKAAEKQDKKAVENILEEFLGITDPTKWMLDSHQANEHAFQLSEQQYQHLRSSLIQQLTQISQGSSVQ</sequence>
<comment type="caution">
    <text evidence="2">The sequence shown here is derived from an EMBL/GenBank/DDBJ whole genome shotgun (WGS) entry which is preliminary data.</text>
</comment>
<evidence type="ECO:0000259" key="1">
    <source>
        <dbReference type="Pfam" id="PF13320"/>
    </source>
</evidence>
<accession>A0ABS3HX94</accession>
<proteinExistence type="predicted"/>
<dbReference type="RefSeq" id="WP_206897914.1">
    <property type="nucleotide sequence ID" value="NZ_JAFLWI010000002.1"/>
</dbReference>
<reference evidence="2 3" key="1">
    <citation type="submission" date="2021-03" db="EMBL/GenBank/DDBJ databases">
        <title>Enterococcal diversity collection.</title>
        <authorList>
            <person name="Gilmore M.S."/>
            <person name="Schwartzman J."/>
            <person name="Van Tyne D."/>
            <person name="Martin M."/>
            <person name="Earl A.M."/>
            <person name="Manson A.L."/>
            <person name="Straub T."/>
            <person name="Salamzade R."/>
            <person name="Saavedra J."/>
            <person name="Lebreton F."/>
            <person name="Prichula J."/>
            <person name="Schaufler K."/>
            <person name="Gaca A."/>
            <person name="Sgardioli B."/>
            <person name="Wagenaar J."/>
            <person name="Strong T."/>
        </authorList>
    </citation>
    <scope>NUCLEOTIDE SEQUENCE [LARGE SCALE GENOMIC DNA]</scope>
    <source>
        <strain evidence="2 3">MSG2901</strain>
    </source>
</reference>
<dbReference type="Pfam" id="PF13320">
    <property type="entry name" value="GH123_cat"/>
    <property type="match status" value="1"/>
</dbReference>